<dbReference type="Gene3D" id="2.60.40.10">
    <property type="entry name" value="Immunoglobulins"/>
    <property type="match status" value="1"/>
</dbReference>
<dbReference type="RefSeq" id="YP_007003808.1">
    <property type="nucleotide sequence ID" value="NC_019491.1"/>
</dbReference>
<evidence type="ECO:0000256" key="1">
    <source>
        <dbReference type="SAM" id="Phobius"/>
    </source>
</evidence>
<reference evidence="3 4" key="1">
    <citation type="journal article" date="2013" name="J. Virol.">
        <title>Comparative genomics of carp herpesviruses.</title>
        <authorList>
            <person name="Davison A.J."/>
            <person name="Kurobe T."/>
            <person name="Gatherer D."/>
            <person name="Cunningham C."/>
            <person name="Korf I."/>
            <person name="Fukuda H."/>
            <person name="Hedrick R.P."/>
            <person name="Waltzek T.B."/>
        </authorList>
    </citation>
    <scope>NUCLEOTIDE SEQUENCE [LARGE SCALE GENOMIC DNA]</scope>
    <source>
        <strain evidence="3">NG-J1</strain>
    </source>
</reference>
<keyword evidence="1" id="KW-1133">Transmembrane helix</keyword>
<dbReference type="GeneID" id="14011294"/>
<keyword evidence="1" id="KW-0812">Transmembrane</keyword>
<dbReference type="InterPro" id="IPR036179">
    <property type="entry name" value="Ig-like_dom_sf"/>
</dbReference>
<dbReference type="InterPro" id="IPR013783">
    <property type="entry name" value="Ig-like_fold"/>
</dbReference>
<accession>K7PCM0</accession>
<name>K7PCM0_9VIRU</name>
<evidence type="ECO:0000259" key="2">
    <source>
        <dbReference type="PROSITE" id="PS50835"/>
    </source>
</evidence>
<keyword evidence="4" id="KW-1185">Reference proteome</keyword>
<dbReference type="InterPro" id="IPR007110">
    <property type="entry name" value="Ig-like_dom"/>
</dbReference>
<dbReference type="KEGG" id="vg:14011294"/>
<dbReference type="PROSITE" id="PS50835">
    <property type="entry name" value="IG_LIKE"/>
    <property type="match status" value="1"/>
</dbReference>
<evidence type="ECO:0000313" key="4">
    <source>
        <dbReference type="Proteomes" id="UP000118426"/>
    </source>
</evidence>
<dbReference type="EMBL" id="JQ815363">
    <property type="protein sequence ID" value="AFJ20440.1"/>
    <property type="molecule type" value="Genomic_DNA"/>
</dbReference>
<proteinExistence type="predicted"/>
<sequence>MNFYPVVVVLWHLAFSAADVTIAAVGTPVRLYCEIDLGSVDGREIVWLFSETLEGFTETTDPIARIRPVDPVFSHWGVGVHLMFELRREDEGHYKCYVESSPEISYINRVQVVDPPTKDSAYEEGSYHLSSCWMLIVMLMMFVTCARLSVFCFNHCNRNQRTDFFLCGRVVVRC</sequence>
<dbReference type="SUPFAM" id="SSF48726">
    <property type="entry name" value="Immunoglobulin"/>
    <property type="match status" value="1"/>
</dbReference>
<feature type="domain" description="Ig-like" evidence="2">
    <location>
        <begin position="5"/>
        <end position="108"/>
    </location>
</feature>
<evidence type="ECO:0000313" key="3">
    <source>
        <dbReference type="EMBL" id="AFJ20440.1"/>
    </source>
</evidence>
<dbReference type="Proteomes" id="UP000118426">
    <property type="component" value="Segment"/>
</dbReference>
<organism evidence="3 4">
    <name type="scientific">Cyprinid herpesvirus 1</name>
    <dbReference type="NCBI Taxonomy" id="317858"/>
    <lineage>
        <taxon>Viruses</taxon>
        <taxon>Duplodnaviria</taxon>
        <taxon>Heunggongvirae</taxon>
        <taxon>Peploviricota</taxon>
        <taxon>Herviviricetes</taxon>
        <taxon>Herpesvirales</taxon>
        <taxon>Alloherpesviridae</taxon>
        <taxon>Cyvirus</taxon>
        <taxon>Cyvirus cyprinidallo1</taxon>
    </lineage>
</organism>
<gene>
    <name evidence="3" type="ORF">CyHV1_ORF150C</name>
</gene>
<protein>
    <submittedName>
        <fullName evidence="3">Membrane protein ORF150C</fullName>
    </submittedName>
</protein>
<keyword evidence="1" id="KW-0472">Membrane</keyword>
<feature type="transmembrane region" description="Helical" evidence="1">
    <location>
        <begin position="133"/>
        <end position="153"/>
    </location>
</feature>